<keyword evidence="10 16" id="KW-1133">Transmembrane helix</keyword>
<evidence type="ECO:0000256" key="9">
    <source>
        <dbReference type="ARBA" id="ARBA00022737"/>
    </source>
</evidence>
<dbReference type="InterPro" id="IPR022924">
    <property type="entry name" value="Cardiolipin_synthase"/>
</dbReference>
<dbReference type="NCBIfam" id="TIGR04265">
    <property type="entry name" value="bac_cardiolipin"/>
    <property type="match status" value="1"/>
</dbReference>
<keyword evidence="7" id="KW-0808">Transferase</keyword>
<evidence type="ECO:0000313" key="18">
    <source>
        <dbReference type="EMBL" id="WND03064.1"/>
    </source>
</evidence>
<evidence type="ECO:0000313" key="19">
    <source>
        <dbReference type="Proteomes" id="UP001268683"/>
    </source>
</evidence>
<comment type="function">
    <text evidence="1">Could be a virulence factor.</text>
</comment>
<dbReference type="PROSITE" id="PS50035">
    <property type="entry name" value="PLD"/>
    <property type="match status" value="2"/>
</dbReference>
<keyword evidence="4" id="KW-1003">Cell membrane</keyword>
<sequence length="486" mass="55034">MIAGLIEIIDWIMVLAFALSLPILASIHILRSREDVGSAIAWMSFVWFVPVLGVVLYMLLGINRIRRRARAVRQRQGLSPKEIIGDDPKKKGLVDAWEDAPRRWRAHARLSARLSRNSLTAGNSVEVIPGGKQALDAMLLAINEAEHSVALTSYIFQVDQAGRRFVSALVKAQERGVAIRVLVDAVGNWYGFRPVLGLLRRHKIPVASFNPPSLTWRLAFFNLRTHRKILVVDGQKGFAGGVNIHRHYLPKKNGLPLVKDTHFSFQGPIVDQMMDVFSDDWSFVTGEELEGRPWYREQQKQQKEGHILRGFSDGPDEERPVTLNILESALYAARQSVRIVTPYFIPDVSLIHALQQAALRGVDVQILVPKKSNIPLFSLATSSGFSRLLRADVKVYQSEPTFDHSKLLVIDDHYGLVGSSNWDARSLRLNFEFNMELYGSQAIKGLSEHIHHKFSEATLLRSEEHEKRPLWNRVTGRLLWLLSPYL</sequence>
<dbReference type="KEGG" id="tmk:QGN29_01630"/>
<dbReference type="EC" id="2.7.8.-" evidence="15"/>
<dbReference type="InterPro" id="IPR027379">
    <property type="entry name" value="CLS_N"/>
</dbReference>
<dbReference type="GO" id="GO:0032049">
    <property type="term" value="P:cardiolipin biosynthetic process"/>
    <property type="evidence" value="ECO:0007669"/>
    <property type="project" value="UniProtKB-UniRule"/>
</dbReference>
<reference evidence="18" key="1">
    <citation type="submission" date="2023-04" db="EMBL/GenBank/DDBJ databases">
        <title>Complete genome sequence of Temperatibacter marinus.</title>
        <authorList>
            <person name="Rong J.-C."/>
            <person name="Yi M.-L."/>
            <person name="Zhao Q."/>
        </authorList>
    </citation>
    <scope>NUCLEOTIDE SEQUENCE</scope>
    <source>
        <strain evidence="18">NBRC 110045</strain>
    </source>
</reference>
<evidence type="ECO:0000256" key="3">
    <source>
        <dbReference type="ARBA" id="ARBA00004651"/>
    </source>
</evidence>
<evidence type="ECO:0000256" key="14">
    <source>
        <dbReference type="ARBA" id="ARBA00023264"/>
    </source>
</evidence>
<evidence type="ECO:0000256" key="11">
    <source>
        <dbReference type="ARBA" id="ARBA00023098"/>
    </source>
</evidence>
<proteinExistence type="predicted"/>
<dbReference type="PANTHER" id="PTHR21248">
    <property type="entry name" value="CARDIOLIPIN SYNTHASE"/>
    <property type="match status" value="1"/>
</dbReference>
<gene>
    <name evidence="18" type="primary">cls</name>
    <name evidence="18" type="ORF">QGN29_01630</name>
</gene>
<dbReference type="Proteomes" id="UP001268683">
    <property type="component" value="Chromosome"/>
</dbReference>
<organism evidence="18 19">
    <name type="scientific">Temperatibacter marinus</name>
    <dbReference type="NCBI Taxonomy" id="1456591"/>
    <lineage>
        <taxon>Bacteria</taxon>
        <taxon>Pseudomonadati</taxon>
        <taxon>Pseudomonadota</taxon>
        <taxon>Alphaproteobacteria</taxon>
        <taxon>Kordiimonadales</taxon>
        <taxon>Temperatibacteraceae</taxon>
        <taxon>Temperatibacter</taxon>
    </lineage>
</organism>
<dbReference type="PANTHER" id="PTHR21248:SF22">
    <property type="entry name" value="PHOSPHOLIPASE D"/>
    <property type="match status" value="1"/>
</dbReference>
<keyword evidence="13" id="KW-0594">Phospholipid biosynthesis</keyword>
<dbReference type="GO" id="GO:0008808">
    <property type="term" value="F:cardiolipin synthase activity"/>
    <property type="evidence" value="ECO:0007669"/>
    <property type="project" value="UniProtKB-UniRule"/>
</dbReference>
<evidence type="ECO:0000256" key="2">
    <source>
        <dbReference type="ARBA" id="ARBA00004613"/>
    </source>
</evidence>
<evidence type="ECO:0000256" key="5">
    <source>
        <dbReference type="ARBA" id="ARBA00022516"/>
    </source>
</evidence>
<evidence type="ECO:0000256" key="12">
    <source>
        <dbReference type="ARBA" id="ARBA00023136"/>
    </source>
</evidence>
<evidence type="ECO:0000256" key="10">
    <source>
        <dbReference type="ARBA" id="ARBA00022989"/>
    </source>
</evidence>
<dbReference type="Gene3D" id="3.30.870.10">
    <property type="entry name" value="Endonuclease Chain A"/>
    <property type="match status" value="2"/>
</dbReference>
<dbReference type="RefSeq" id="WP_310798913.1">
    <property type="nucleotide sequence ID" value="NZ_CP123872.1"/>
</dbReference>
<feature type="transmembrane region" description="Helical" evidence="16">
    <location>
        <begin position="12"/>
        <end position="30"/>
    </location>
</feature>
<keyword evidence="9" id="KW-0677">Repeat</keyword>
<dbReference type="SUPFAM" id="SSF56024">
    <property type="entry name" value="Phospholipase D/nuclease"/>
    <property type="match status" value="2"/>
</dbReference>
<dbReference type="GO" id="GO:0005886">
    <property type="term" value="C:plasma membrane"/>
    <property type="evidence" value="ECO:0007669"/>
    <property type="project" value="UniProtKB-SubCell"/>
</dbReference>
<evidence type="ECO:0000256" key="6">
    <source>
        <dbReference type="ARBA" id="ARBA00022525"/>
    </source>
</evidence>
<dbReference type="GO" id="GO:0005576">
    <property type="term" value="C:extracellular region"/>
    <property type="evidence" value="ECO:0007669"/>
    <property type="project" value="UniProtKB-SubCell"/>
</dbReference>
<evidence type="ECO:0000256" key="16">
    <source>
        <dbReference type="SAM" id="Phobius"/>
    </source>
</evidence>
<dbReference type="CDD" id="cd09157">
    <property type="entry name" value="PLDc_CLS_unchar2_1"/>
    <property type="match status" value="1"/>
</dbReference>
<feature type="domain" description="PLD phosphodiesterase" evidence="17">
    <location>
        <begin position="399"/>
        <end position="426"/>
    </location>
</feature>
<dbReference type="AlphaFoldDB" id="A0AA52EIC7"/>
<dbReference type="EMBL" id="CP123872">
    <property type="protein sequence ID" value="WND03064.1"/>
    <property type="molecule type" value="Genomic_DNA"/>
</dbReference>
<feature type="transmembrane region" description="Helical" evidence="16">
    <location>
        <begin position="36"/>
        <end position="60"/>
    </location>
</feature>
<dbReference type="InterPro" id="IPR025202">
    <property type="entry name" value="PLD-like_dom"/>
</dbReference>
<keyword evidence="19" id="KW-1185">Reference proteome</keyword>
<dbReference type="InterPro" id="IPR001736">
    <property type="entry name" value="PLipase_D/transphosphatidylase"/>
</dbReference>
<comment type="subcellular location">
    <subcellularLocation>
        <location evidence="3">Cell membrane</location>
        <topology evidence="3">Multi-pass membrane protein</topology>
    </subcellularLocation>
    <subcellularLocation>
        <location evidence="2">Secreted</location>
    </subcellularLocation>
</comment>
<evidence type="ECO:0000256" key="1">
    <source>
        <dbReference type="ARBA" id="ARBA00003145"/>
    </source>
</evidence>
<evidence type="ECO:0000256" key="15">
    <source>
        <dbReference type="NCBIfam" id="TIGR04265"/>
    </source>
</evidence>
<evidence type="ECO:0000256" key="4">
    <source>
        <dbReference type="ARBA" id="ARBA00022475"/>
    </source>
</evidence>
<keyword evidence="5" id="KW-0444">Lipid biosynthesis</keyword>
<protein>
    <recommendedName>
        <fullName evidence="15">Cardiolipin synthase</fullName>
        <ecNumber evidence="15">2.7.8.-</ecNumber>
    </recommendedName>
</protein>
<evidence type="ECO:0000256" key="7">
    <source>
        <dbReference type="ARBA" id="ARBA00022679"/>
    </source>
</evidence>
<name>A0AA52EIC7_9PROT</name>
<accession>A0AA52EIC7</accession>
<evidence type="ECO:0000256" key="8">
    <source>
        <dbReference type="ARBA" id="ARBA00022692"/>
    </source>
</evidence>
<evidence type="ECO:0000256" key="13">
    <source>
        <dbReference type="ARBA" id="ARBA00023209"/>
    </source>
</evidence>
<evidence type="ECO:0000259" key="17">
    <source>
        <dbReference type="PROSITE" id="PS50035"/>
    </source>
</evidence>
<keyword evidence="11" id="KW-0443">Lipid metabolism</keyword>
<dbReference type="Pfam" id="PF13091">
    <property type="entry name" value="PLDc_2"/>
    <property type="match status" value="2"/>
</dbReference>
<keyword evidence="12 16" id="KW-0472">Membrane</keyword>
<dbReference type="Pfam" id="PF13396">
    <property type="entry name" value="PLDc_N"/>
    <property type="match status" value="1"/>
</dbReference>
<keyword evidence="6" id="KW-0964">Secreted</keyword>
<dbReference type="SMART" id="SM00155">
    <property type="entry name" value="PLDc"/>
    <property type="match status" value="2"/>
</dbReference>
<keyword evidence="14" id="KW-1208">Phospholipid metabolism</keyword>
<keyword evidence="8 16" id="KW-0812">Transmembrane</keyword>
<feature type="domain" description="PLD phosphodiesterase" evidence="17">
    <location>
        <begin position="221"/>
        <end position="248"/>
    </location>
</feature>